<protein>
    <submittedName>
        <fullName evidence="1">Uncharacterized protein</fullName>
    </submittedName>
</protein>
<comment type="caution">
    <text evidence="1">The sequence shown here is derived from an EMBL/GenBank/DDBJ whole genome shotgun (WGS) entry which is preliminary data.</text>
</comment>
<dbReference type="RefSeq" id="WP_185251173.1">
    <property type="nucleotide sequence ID" value="NZ_JACKXE010000001.1"/>
</dbReference>
<sequence>MTQEASEDDLDDDNPIRGEVRLAAYRRVSHGLSVPKKDGLTDEEEFLRDLRAYLLVLPEGAVFTHVTAARLLGWQLPKLPEQVPVFAAVTGDPSRPRRHGLICSRLVRALAPGWAKGLPVDLAEEILLRMARDLGLLDLVIVIDSARRLGHLDDRRMQALLESGRPGVRMLREAYALSCKKSDSGGESCLRLFHDCLGVAVEPQVDLYDEAGQMLGRADLLVTGTTSVHEYDGEHHRGKGQHRTDLRRERGWTGTAYVRRGFVLDDLLNHPAVAMHEIDRAVGRSHDLQRLARWRRLVDNSLYSERGRERVMNRWRRQTTLVDWSRTA</sequence>
<name>A0A7X0RCQ6_9ACTN</name>
<organism evidence="1 2">
    <name type="scientific">Nocardioides luti</name>
    <dbReference type="NCBI Taxonomy" id="2761101"/>
    <lineage>
        <taxon>Bacteria</taxon>
        <taxon>Bacillati</taxon>
        <taxon>Actinomycetota</taxon>
        <taxon>Actinomycetes</taxon>
        <taxon>Propionibacteriales</taxon>
        <taxon>Nocardioidaceae</taxon>
        <taxon>Nocardioides</taxon>
    </lineage>
</organism>
<dbReference type="AlphaFoldDB" id="A0A7X0RCQ6"/>
<reference evidence="1 2" key="1">
    <citation type="submission" date="2020-08" db="EMBL/GenBank/DDBJ databases">
        <authorList>
            <person name="Seo M.-J."/>
        </authorList>
    </citation>
    <scope>NUCLEOTIDE SEQUENCE [LARGE SCALE GENOMIC DNA]</scope>
    <source>
        <strain evidence="1 2">KIGAM211</strain>
    </source>
</reference>
<accession>A0A7X0RCQ6</accession>
<keyword evidence="2" id="KW-1185">Reference proteome</keyword>
<evidence type="ECO:0000313" key="2">
    <source>
        <dbReference type="Proteomes" id="UP000523955"/>
    </source>
</evidence>
<dbReference type="Proteomes" id="UP000523955">
    <property type="component" value="Unassembled WGS sequence"/>
</dbReference>
<gene>
    <name evidence="1" type="ORF">H5V45_00770</name>
</gene>
<proteinExistence type="predicted"/>
<dbReference type="EMBL" id="JACKXE010000001">
    <property type="protein sequence ID" value="MBB6625840.1"/>
    <property type="molecule type" value="Genomic_DNA"/>
</dbReference>
<evidence type="ECO:0000313" key="1">
    <source>
        <dbReference type="EMBL" id="MBB6625840.1"/>
    </source>
</evidence>